<dbReference type="PRINTS" id="PR00359">
    <property type="entry name" value="BP450"/>
</dbReference>
<dbReference type="CDD" id="cd11033">
    <property type="entry name" value="CYP142-like"/>
    <property type="match status" value="1"/>
</dbReference>
<accession>A0ABP6ZQ53</accession>
<evidence type="ECO:0000313" key="2">
    <source>
        <dbReference type="EMBL" id="GAA3614047.1"/>
    </source>
</evidence>
<protein>
    <submittedName>
        <fullName evidence="2">Cytochrome P450</fullName>
    </submittedName>
</protein>
<dbReference type="InterPro" id="IPR002397">
    <property type="entry name" value="Cyt_P450_B"/>
</dbReference>
<comment type="caution">
    <text evidence="2">The sequence shown here is derived from an EMBL/GenBank/DDBJ whole genome shotgun (WGS) entry which is preliminary data.</text>
</comment>
<comment type="similarity">
    <text evidence="1">Belongs to the cytochrome P450 family.</text>
</comment>
<dbReference type="Proteomes" id="UP001501074">
    <property type="component" value="Unassembled WGS sequence"/>
</dbReference>
<reference evidence="3" key="1">
    <citation type="journal article" date="2019" name="Int. J. Syst. Evol. Microbiol.">
        <title>The Global Catalogue of Microorganisms (GCM) 10K type strain sequencing project: providing services to taxonomists for standard genome sequencing and annotation.</title>
        <authorList>
            <consortium name="The Broad Institute Genomics Platform"/>
            <consortium name="The Broad Institute Genome Sequencing Center for Infectious Disease"/>
            <person name="Wu L."/>
            <person name="Ma J."/>
        </authorList>
    </citation>
    <scope>NUCLEOTIDE SEQUENCE [LARGE SCALE GENOMIC DNA]</scope>
    <source>
        <strain evidence="3">JCM 16902</strain>
    </source>
</reference>
<evidence type="ECO:0000256" key="1">
    <source>
        <dbReference type="ARBA" id="ARBA00010617"/>
    </source>
</evidence>
<dbReference type="PANTHER" id="PTHR46696:SF4">
    <property type="entry name" value="BIOTIN BIOSYNTHESIS CYTOCHROME P450"/>
    <property type="match status" value="1"/>
</dbReference>
<dbReference type="InterPro" id="IPR001128">
    <property type="entry name" value="Cyt_P450"/>
</dbReference>
<name>A0ABP6ZQ53_9ACTN</name>
<dbReference type="PANTHER" id="PTHR46696">
    <property type="entry name" value="P450, PUTATIVE (EUROFUNG)-RELATED"/>
    <property type="match status" value="1"/>
</dbReference>
<dbReference type="SUPFAM" id="SSF48264">
    <property type="entry name" value="Cytochrome P450"/>
    <property type="match status" value="1"/>
</dbReference>
<keyword evidence="3" id="KW-1185">Reference proteome</keyword>
<organism evidence="2 3">
    <name type="scientific">Kineosporia mesophila</name>
    <dbReference type="NCBI Taxonomy" id="566012"/>
    <lineage>
        <taxon>Bacteria</taxon>
        <taxon>Bacillati</taxon>
        <taxon>Actinomycetota</taxon>
        <taxon>Actinomycetes</taxon>
        <taxon>Kineosporiales</taxon>
        <taxon>Kineosporiaceae</taxon>
        <taxon>Kineosporia</taxon>
    </lineage>
</organism>
<proteinExistence type="inferred from homology"/>
<sequence>MTGGPGRAPIPDIDAAGIDLLDPLLHRDYDLSALWQRLRRQAPVRWQAAGPQGPGFWVLTRHRDVAATYRDFRRFSSGQGNMLETLLRGGDPAGGQMLVVTDGRHHASLRRLMHGGFGHRALGIIGDCVRQATADVLQVALERGECNFVQDVASVVPLVAICELLAVPTVDRPEILHLTRSAMGSGPEAQRSMQARVAQSEILMYYYQLAMERRRAPGTDVVSLLANGVVEGRPLTDEEVVANCYNLIVGGNETTRLSMASGLLALIEHESEWARLSRGEVEVSTAADEILRWTTPVIHVGRTATTDVTISGTTIRAGDIVTLWNASANRDEEVFERPDQLILDRSPNHHLALGFGSHYCLGGYLATMELRALLELLQGEVASVALNGPVEWLSSNFVNGVESLPVRLRPTVRTRFPRA</sequence>
<evidence type="ECO:0000313" key="3">
    <source>
        <dbReference type="Proteomes" id="UP001501074"/>
    </source>
</evidence>
<dbReference type="RefSeq" id="WP_231487651.1">
    <property type="nucleotide sequence ID" value="NZ_BAAAZO010000005.1"/>
</dbReference>
<dbReference type="Pfam" id="PF00067">
    <property type="entry name" value="p450"/>
    <property type="match status" value="1"/>
</dbReference>
<dbReference type="Gene3D" id="1.10.630.10">
    <property type="entry name" value="Cytochrome P450"/>
    <property type="match status" value="1"/>
</dbReference>
<dbReference type="EMBL" id="BAAAZO010000005">
    <property type="protein sequence ID" value="GAA3614047.1"/>
    <property type="molecule type" value="Genomic_DNA"/>
</dbReference>
<gene>
    <name evidence="2" type="ORF">GCM10022223_32840</name>
</gene>
<dbReference type="InterPro" id="IPR036396">
    <property type="entry name" value="Cyt_P450_sf"/>
</dbReference>